<keyword evidence="2" id="KW-1185">Reference proteome</keyword>
<reference evidence="2" key="1">
    <citation type="submission" date="2016-10" db="EMBL/GenBank/DDBJ databases">
        <authorList>
            <person name="Varghese N."/>
            <person name="Submissions S."/>
        </authorList>
    </citation>
    <scope>NUCLEOTIDE SEQUENCE [LARGE SCALE GENOMIC DNA]</scope>
    <source>
        <strain evidence="2">LMG 24000</strain>
    </source>
</reference>
<gene>
    <name evidence="1" type="ORF">SAMN05192564_11523</name>
</gene>
<sequence length="45" mass="5193">MIEYIATELAFAALGFAMLFAVSVAAVHWRGRHVRRDHAYWNRST</sequence>
<organism evidence="1 2">
    <name type="scientific">Paraburkholderia sartisoli</name>
    <dbReference type="NCBI Taxonomy" id="83784"/>
    <lineage>
        <taxon>Bacteria</taxon>
        <taxon>Pseudomonadati</taxon>
        <taxon>Pseudomonadota</taxon>
        <taxon>Betaproteobacteria</taxon>
        <taxon>Burkholderiales</taxon>
        <taxon>Burkholderiaceae</taxon>
        <taxon>Paraburkholderia</taxon>
    </lineage>
</organism>
<evidence type="ECO:0000313" key="2">
    <source>
        <dbReference type="Proteomes" id="UP000198638"/>
    </source>
</evidence>
<protein>
    <submittedName>
        <fullName evidence="1">Uncharacterized protein</fullName>
    </submittedName>
</protein>
<dbReference type="AlphaFoldDB" id="A0A1H4HSI0"/>
<name>A0A1H4HSI0_9BURK</name>
<dbReference type="RefSeq" id="WP_176954255.1">
    <property type="nucleotide sequence ID" value="NZ_FNRQ01000015.1"/>
</dbReference>
<dbReference type="EMBL" id="FNRQ01000015">
    <property type="protein sequence ID" value="SEB24774.1"/>
    <property type="molecule type" value="Genomic_DNA"/>
</dbReference>
<dbReference type="STRING" id="83784.SAMN05192564_11523"/>
<dbReference type="Proteomes" id="UP000198638">
    <property type="component" value="Unassembled WGS sequence"/>
</dbReference>
<proteinExistence type="predicted"/>
<evidence type="ECO:0000313" key="1">
    <source>
        <dbReference type="EMBL" id="SEB24774.1"/>
    </source>
</evidence>
<accession>A0A1H4HSI0</accession>